<organism evidence="1 2">
    <name type="scientific">Durusdinium trenchii</name>
    <dbReference type="NCBI Taxonomy" id="1381693"/>
    <lineage>
        <taxon>Eukaryota</taxon>
        <taxon>Sar</taxon>
        <taxon>Alveolata</taxon>
        <taxon>Dinophyceae</taxon>
        <taxon>Suessiales</taxon>
        <taxon>Symbiodiniaceae</taxon>
        <taxon>Durusdinium</taxon>
    </lineage>
</organism>
<accession>A0ABP0RSI0</accession>
<comment type="caution">
    <text evidence="1">The sequence shown here is derived from an EMBL/GenBank/DDBJ whole genome shotgun (WGS) entry which is preliminary data.</text>
</comment>
<dbReference type="Proteomes" id="UP001642464">
    <property type="component" value="Unassembled WGS sequence"/>
</dbReference>
<sequence>MKNSAKPFALFEVPRQVFLLQVVEDLLSIKELVQLSRASRQALHEVLRPYGPILSFAALRLPLLGPVSTHGTCLKDWIQIHQALLTAGRGASGSRQGASLEEASLSQLISFQHRPYDEAAGTWLEPVSWSFTGHALRRFLPFLWRQLTAAPSCTRPCMRGSTFLQRLPGAEGEISKVPLAVIALDATYGYSRRQDEFFNLAALLLLEDRKVALILAWADEISENEGFFSIVLIGPELQQLLRHAADFFKSPWSPSAKHEWFGFEMSRVYSYEDQPLLESHPGLRSALRSSAFRDLERFVPLMHALRPEGWGRGGLRPAVDELSGSGEGE</sequence>
<gene>
    <name evidence="1" type="ORF">SCF082_LOCUS48264</name>
</gene>
<keyword evidence="2" id="KW-1185">Reference proteome</keyword>
<proteinExistence type="predicted"/>
<evidence type="ECO:0000313" key="2">
    <source>
        <dbReference type="Proteomes" id="UP001642464"/>
    </source>
</evidence>
<name>A0ABP0RSI0_9DINO</name>
<reference evidence="1 2" key="1">
    <citation type="submission" date="2024-02" db="EMBL/GenBank/DDBJ databases">
        <authorList>
            <person name="Chen Y."/>
            <person name="Shah S."/>
            <person name="Dougan E. K."/>
            <person name="Thang M."/>
            <person name="Chan C."/>
        </authorList>
    </citation>
    <scope>NUCLEOTIDE SEQUENCE [LARGE SCALE GENOMIC DNA]</scope>
</reference>
<dbReference type="EMBL" id="CAXAMM010042151">
    <property type="protein sequence ID" value="CAK9103318.1"/>
    <property type="molecule type" value="Genomic_DNA"/>
</dbReference>
<protein>
    <recommendedName>
        <fullName evidence="3">F-box domain-containing protein</fullName>
    </recommendedName>
</protein>
<evidence type="ECO:0008006" key="3">
    <source>
        <dbReference type="Google" id="ProtNLM"/>
    </source>
</evidence>
<evidence type="ECO:0000313" key="1">
    <source>
        <dbReference type="EMBL" id="CAK9103318.1"/>
    </source>
</evidence>